<evidence type="ECO:0000256" key="4">
    <source>
        <dbReference type="ARBA" id="ARBA00022771"/>
    </source>
</evidence>
<feature type="domain" description="C2H2-type" evidence="9">
    <location>
        <begin position="841"/>
        <end position="870"/>
    </location>
</feature>
<dbReference type="Gene3D" id="2.170.270.10">
    <property type="entry name" value="SET domain"/>
    <property type="match status" value="1"/>
</dbReference>
<dbReference type="Gene3D" id="3.30.160.60">
    <property type="entry name" value="Classic Zinc Finger"/>
    <property type="match status" value="2"/>
</dbReference>
<evidence type="ECO:0000256" key="5">
    <source>
        <dbReference type="ARBA" id="ARBA00022833"/>
    </source>
</evidence>
<evidence type="ECO:0000256" key="8">
    <source>
        <dbReference type="SAM" id="MobiDB-lite"/>
    </source>
</evidence>
<feature type="compositionally biased region" description="Polar residues" evidence="8">
    <location>
        <begin position="509"/>
        <end position="521"/>
    </location>
</feature>
<feature type="region of interest" description="Disordered" evidence="8">
    <location>
        <begin position="772"/>
        <end position="793"/>
    </location>
</feature>
<evidence type="ECO:0000313" key="10">
    <source>
        <dbReference type="Proteomes" id="UP000095280"/>
    </source>
</evidence>
<comment type="subcellular location">
    <subcellularLocation>
        <location evidence="1">Nucleus</location>
    </subcellularLocation>
</comment>
<accession>A0A1I8IM64</accession>
<dbReference type="PROSITE" id="PS00028">
    <property type="entry name" value="ZINC_FINGER_C2H2_1"/>
    <property type="match status" value="3"/>
</dbReference>
<protein>
    <submittedName>
        <fullName evidence="11">C2H2-type domain-containing protein</fullName>
    </submittedName>
</protein>
<dbReference type="AlphaFoldDB" id="A0A1I8IM64"/>
<keyword evidence="4 7" id="KW-0863">Zinc-finger</keyword>
<sequence>MKKCPDPASRCFIESANESEMSGDGCGSSALGNGIPGDGVAADQPHRRVGIGGLGPQDRAGEDAVKAQLVAQVDVDWQLAGDGGAEVPLVHHRLDVQQRRQGGAAGVDGHGEWQVLGEAQHLVGLGHQQLGQLVVQAGLEQVLRANLVRRAVQATPHEGQRAHQATNVGIAGWREGGQQAGLLQDGLRLGVLAGHELHQLQAPDKELQPLQRRLQLPLGQGLHHVVKLGVGGQRGVQLPVALAGLRESLLEPLVQLLQAQAALAMPPACLKGTGSSQAMKSLPREQFIVAQSHIHPRCLGLFARKPVPRGAVLGPLEAPLVDQHCTGQFLVPLLTARGLQYFDLTDTCSSQRRHNLLAHQRGSQLYFRCTQSVPAGEELRFALNRWMARLARSGFCRSGVAGGCVARAEAGRQASVAALTAVRAQRLLAMARSRLSEVAFGEQLARSAACSGEMRQSTAAAIGRVSTATLDQLKVRLCQRRPAAVQDAAAATASDSEPRQLQAGEGAAQSGQSELVSSDISGTGKGGRGSASISSIRRRLQRRRTRLQPAEFCRRLQAALASAGLEFGCRRCGLVMPHPALAGLHSRGCVKVDVQLDDVASVQVDAAAGFADSLRHGGRVDCPVCCAVLQGGARQLAQHVDAAHSLPEPRIAGLSAACDFGCSACGLAFPGQPELLRHAAEAHGVRMDPAGPVFDSCPLCSFGDSPSAGCLRNHLKSHCQGLGQPVCQLCGHCSRSRRQLARHYEAAHRDPALGDFPCRVCHRRAATLAQAKRHQRNCHSGGGTDSSGISQQLKPPQQFACDHCGRRFAKRSRLRDHLAASSVCRSGVGSSAGNLPVSQQPVCQGCGRRFSRRDKLAAHLRLGRCKGSKGVGDLPGRPKKPRCVPQVPSTDFERFIYKCRDCSLGFKRRGVLVNHMVRVHPEIPLSSLSELNLPLLQQVRSRPNNLPCPLCGSLFRSDQQRQAHLQRVHGVASPPDLHLPPPR</sequence>
<feature type="domain" description="C2H2-type" evidence="9">
    <location>
        <begin position="799"/>
        <end position="826"/>
    </location>
</feature>
<evidence type="ECO:0000313" key="11">
    <source>
        <dbReference type="WBParaSite" id="maker-uti_cns_0014007-snap-gene-0.3-mRNA-1"/>
    </source>
</evidence>
<dbReference type="GO" id="GO:0008270">
    <property type="term" value="F:zinc ion binding"/>
    <property type="evidence" value="ECO:0007669"/>
    <property type="project" value="UniProtKB-KW"/>
</dbReference>
<proteinExistence type="predicted"/>
<dbReference type="Pfam" id="PF21549">
    <property type="entry name" value="PRDM2_PR"/>
    <property type="match status" value="1"/>
</dbReference>
<evidence type="ECO:0000256" key="1">
    <source>
        <dbReference type="ARBA" id="ARBA00004123"/>
    </source>
</evidence>
<dbReference type="WBParaSite" id="maker-uti_cns_0014007-snap-gene-0.3-mRNA-1">
    <property type="protein sequence ID" value="maker-uti_cns_0014007-snap-gene-0.3-mRNA-1"/>
    <property type="gene ID" value="maker-uti_cns_0014007-snap-gene-0.3"/>
</dbReference>
<dbReference type="InterPro" id="IPR050888">
    <property type="entry name" value="ZnF_C2H2-type_TF"/>
</dbReference>
<keyword evidence="10" id="KW-1185">Reference proteome</keyword>
<feature type="domain" description="C2H2-type" evidence="9">
    <location>
        <begin position="897"/>
        <end position="920"/>
    </location>
</feature>
<evidence type="ECO:0000256" key="2">
    <source>
        <dbReference type="ARBA" id="ARBA00022723"/>
    </source>
</evidence>
<dbReference type="PROSITE" id="PS50157">
    <property type="entry name" value="ZINC_FINGER_C2H2_2"/>
    <property type="match status" value="6"/>
</dbReference>
<evidence type="ECO:0000259" key="9">
    <source>
        <dbReference type="PROSITE" id="PS50157"/>
    </source>
</evidence>
<dbReference type="Pfam" id="PF00096">
    <property type="entry name" value="zf-C2H2"/>
    <property type="match status" value="1"/>
</dbReference>
<keyword evidence="3" id="KW-0677">Repeat</keyword>
<organism evidence="10 11">
    <name type="scientific">Macrostomum lignano</name>
    <dbReference type="NCBI Taxonomy" id="282301"/>
    <lineage>
        <taxon>Eukaryota</taxon>
        <taxon>Metazoa</taxon>
        <taxon>Spiralia</taxon>
        <taxon>Lophotrochozoa</taxon>
        <taxon>Platyhelminthes</taxon>
        <taxon>Rhabditophora</taxon>
        <taxon>Macrostomorpha</taxon>
        <taxon>Macrostomida</taxon>
        <taxon>Macrostomidae</taxon>
        <taxon>Macrostomum</taxon>
    </lineage>
</organism>
<feature type="domain" description="C2H2-type" evidence="9">
    <location>
        <begin position="756"/>
        <end position="784"/>
    </location>
</feature>
<feature type="region of interest" description="Disordered" evidence="8">
    <location>
        <begin position="488"/>
        <end position="540"/>
    </location>
</feature>
<dbReference type="PANTHER" id="PTHR24406">
    <property type="entry name" value="TRANSCRIPTIONAL REPRESSOR CTCFL-RELATED"/>
    <property type="match status" value="1"/>
</dbReference>
<keyword evidence="5" id="KW-0862">Zinc</keyword>
<keyword evidence="6" id="KW-0539">Nucleus</keyword>
<evidence type="ECO:0000256" key="7">
    <source>
        <dbReference type="PROSITE-ProRule" id="PRU00042"/>
    </source>
</evidence>
<dbReference type="SMART" id="SM00355">
    <property type="entry name" value="ZnF_C2H2"/>
    <property type="match status" value="8"/>
</dbReference>
<feature type="domain" description="C2H2-type" evidence="9">
    <location>
        <begin position="946"/>
        <end position="974"/>
    </location>
</feature>
<name>A0A1I8IM64_9PLAT</name>
<dbReference type="InterPro" id="IPR001214">
    <property type="entry name" value="SET_dom"/>
</dbReference>
<evidence type="ECO:0000256" key="6">
    <source>
        <dbReference type="ARBA" id="ARBA00023242"/>
    </source>
</evidence>
<keyword evidence="2" id="KW-0479">Metal-binding</keyword>
<dbReference type="Proteomes" id="UP000095280">
    <property type="component" value="Unplaced"/>
</dbReference>
<dbReference type="InterPro" id="IPR046341">
    <property type="entry name" value="SET_dom_sf"/>
</dbReference>
<reference evidence="11" key="1">
    <citation type="submission" date="2016-11" db="UniProtKB">
        <authorList>
            <consortium name="WormBaseParasite"/>
        </authorList>
    </citation>
    <scope>IDENTIFICATION</scope>
</reference>
<evidence type="ECO:0000256" key="3">
    <source>
        <dbReference type="ARBA" id="ARBA00022737"/>
    </source>
</evidence>
<feature type="domain" description="C2H2-type" evidence="9">
    <location>
        <begin position="660"/>
        <end position="683"/>
    </location>
</feature>
<dbReference type="CDD" id="cd10534">
    <property type="entry name" value="PR-SET_PRDM-like"/>
    <property type="match status" value="1"/>
</dbReference>
<dbReference type="GO" id="GO:0005634">
    <property type="term" value="C:nucleus"/>
    <property type="evidence" value="ECO:0007669"/>
    <property type="project" value="UniProtKB-SubCell"/>
</dbReference>
<dbReference type="InterPro" id="IPR013087">
    <property type="entry name" value="Znf_C2H2_type"/>
</dbReference>